<accession>A0AA40JIU8</accession>
<reference evidence="1 2" key="1">
    <citation type="submission" date="2014-08" db="EMBL/GenBank/DDBJ databases">
        <authorList>
            <person name="Bunnell A."/>
            <person name="Chain P.S."/>
            <person name="Chertkov O."/>
            <person name="Currie B.J."/>
            <person name="Daligault H.E."/>
            <person name="Davenport K.W."/>
            <person name="Davis C."/>
            <person name="Gleasner C.D."/>
            <person name="Johnson S.L."/>
            <person name="Kaestli M."/>
            <person name="Koren S."/>
            <person name="Kunde Y.A."/>
            <person name="Mayo M."/>
            <person name="McMurry K.K."/>
            <person name="Price E.P."/>
            <person name="Reitenga K.G."/>
            <person name="Robison R."/>
            <person name="Rosovitz M.J."/>
            <person name="Sarovich D.S."/>
            <person name="Teshima H."/>
        </authorList>
    </citation>
    <scope>NUCLEOTIDE SEQUENCE [LARGE SCALE GENOMIC DNA]</scope>
    <source>
        <strain evidence="1 2">MSHR44</strain>
    </source>
</reference>
<dbReference type="Proteomes" id="UP000030475">
    <property type="component" value="Unassembled WGS sequence"/>
</dbReference>
<protein>
    <submittedName>
        <fullName evidence="1">Uncharacterized protein</fullName>
    </submittedName>
</protein>
<dbReference type="RefSeq" id="WP_038740665.1">
    <property type="nucleotide sequence ID" value="NZ_KN323090.1"/>
</dbReference>
<organism evidence="1 2">
    <name type="scientific">Burkholderia pseudomallei</name>
    <name type="common">Pseudomonas pseudomallei</name>
    <dbReference type="NCBI Taxonomy" id="28450"/>
    <lineage>
        <taxon>Bacteria</taxon>
        <taxon>Pseudomonadati</taxon>
        <taxon>Pseudomonadota</taxon>
        <taxon>Betaproteobacteria</taxon>
        <taxon>Burkholderiales</taxon>
        <taxon>Burkholderiaceae</taxon>
        <taxon>Burkholderia</taxon>
        <taxon>pseudomallei group</taxon>
    </lineage>
</organism>
<evidence type="ECO:0000313" key="1">
    <source>
        <dbReference type="EMBL" id="KGX17285.1"/>
    </source>
</evidence>
<comment type="caution">
    <text evidence="1">The sequence shown here is derived from an EMBL/GenBank/DDBJ whole genome shotgun (WGS) entry which is preliminary data.</text>
</comment>
<dbReference type="EMBL" id="JQIM01000007">
    <property type="protein sequence ID" value="KGX17285.1"/>
    <property type="molecule type" value="Genomic_DNA"/>
</dbReference>
<gene>
    <name evidence="1" type="ORF">Y036_6046</name>
</gene>
<name>A0AA40JIU8_BURPE</name>
<proteinExistence type="predicted"/>
<sequence length="92" mass="9718">MNTQTEAIAQVDARLSAAGLDTYTDVLNELRNVMDAVRAGVPETGGYGEIGRPAFAHGWNAAMEHVYGRLAAAHALLRQVDDAVDDAPAAQP</sequence>
<dbReference type="AlphaFoldDB" id="A0AA40JIU8"/>
<evidence type="ECO:0000313" key="2">
    <source>
        <dbReference type="Proteomes" id="UP000030475"/>
    </source>
</evidence>